<feature type="signal peptide" evidence="7">
    <location>
        <begin position="1"/>
        <end position="30"/>
    </location>
</feature>
<evidence type="ECO:0000313" key="11">
    <source>
        <dbReference type="Proteomes" id="UP000029108"/>
    </source>
</evidence>
<dbReference type="InterPro" id="IPR026466">
    <property type="entry name" value="Fim_isopep_form_D2_dom"/>
</dbReference>
<organism evidence="10 11">
    <name type="scientific">Bifidobacterium biavatii DSM 23969</name>
    <dbReference type="NCBI Taxonomy" id="1437608"/>
    <lineage>
        <taxon>Bacteria</taxon>
        <taxon>Bacillati</taxon>
        <taxon>Actinomycetota</taxon>
        <taxon>Actinomycetes</taxon>
        <taxon>Bifidobacteriales</taxon>
        <taxon>Bifidobacteriaceae</taxon>
        <taxon>Bifidobacterium</taxon>
    </lineage>
</organism>
<feature type="transmembrane region" description="Helical" evidence="6">
    <location>
        <begin position="686"/>
        <end position="705"/>
    </location>
</feature>
<feature type="chain" id="PRO_5001818187" evidence="7">
    <location>
        <begin position="31"/>
        <end position="712"/>
    </location>
</feature>
<evidence type="ECO:0000313" key="10">
    <source>
        <dbReference type="EMBL" id="KFI50696.1"/>
    </source>
</evidence>
<sequence length="712" mass="77279">MKKLGKALLGLLAAVAMLVTGLVAPTTAFADDETSAATTKYSITINNTVKGYTYKAYQVFSGTLSTESGRQTLSDIEWGDGVDGTELLKELTGLDKDTKDTNLAKLLLTKTEGEGDQEKTVTYNPFKDAKDAKDVAKVLSGQTSTVDKTSEFMQAFAKVVGKHLNNKTDETAGTTDKGHESSPVLRDENNQDGDITGYRISGLDAGYYIVLNTTVPGKDATGEDVNDENSKSAYTEFILQLVADVNVAPKSEVPTLTKKVQEKNDSAAESDKSTPKNPTDWQDGADYDVNDNVPFQLTATLPKDATRFAAYEKYHLTFHDKQSVGLTFNDDAKLTLKHDVTTKTDAGEKTETKETVIPAKGTKDGVEHTNYTVTWSGATKDADKTTDGDTFDIAFKDVKDLYDANGDKIEVAAGDRIVVDYTAKLNDKAVIGKPGNPNEARLTYSNNPNNEGDGESGHTPWDKVTVFTFTIEANKVGEDGTTSLKGAGFTLYKWENTAKKGETAKFGWKEVSVIAPVYKKATDTTDADHKDADGNLLDDDGNKVVDEDKTPTTFTWKQIDSGTYKLEESTVPLGYDKAEDQYFVVEATYDTDYDNNDADKKELDPEDLTLNIYKGTVTTDDKGNVTAVTKGDKLNTEKTDASWSIKDEVIKETGKGSVTHQQAIASTTIVNKKGSSLPETGGMGTVILYALGGAFVVAAGLWFGLRRRFSNR</sequence>
<keyword evidence="1" id="KW-0134">Cell wall</keyword>
<dbReference type="InterPro" id="IPR019931">
    <property type="entry name" value="LPXTG_anchor"/>
</dbReference>
<feature type="domain" description="Gram-positive cocci surface proteins LPxTG" evidence="8">
    <location>
        <begin position="670"/>
        <end position="708"/>
    </location>
</feature>
<dbReference type="Pfam" id="PF17802">
    <property type="entry name" value="SpaA"/>
    <property type="match status" value="1"/>
</dbReference>
<dbReference type="InterPro" id="IPR013783">
    <property type="entry name" value="Ig-like_fold"/>
</dbReference>
<dbReference type="GO" id="GO:0005975">
    <property type="term" value="P:carbohydrate metabolic process"/>
    <property type="evidence" value="ECO:0007669"/>
    <property type="project" value="UniProtKB-ARBA"/>
</dbReference>
<keyword evidence="6" id="KW-1133">Transmembrane helix</keyword>
<dbReference type="InterPro" id="IPR041033">
    <property type="entry name" value="SpaA_PFL_dom_1"/>
</dbReference>
<comment type="caution">
    <text evidence="10">The sequence shown here is derived from an EMBL/GenBank/DDBJ whole genome shotgun (WGS) entry which is preliminary data.</text>
</comment>
<feature type="region of interest" description="Disordered" evidence="5">
    <location>
        <begin position="256"/>
        <end position="288"/>
    </location>
</feature>
<keyword evidence="6" id="KW-0472">Membrane</keyword>
<keyword evidence="11" id="KW-1185">Reference proteome</keyword>
<feature type="compositionally biased region" description="Basic and acidic residues" evidence="5">
    <location>
        <begin position="167"/>
        <end position="189"/>
    </location>
</feature>
<dbReference type="OrthoDB" id="3199332at2"/>
<dbReference type="EMBL" id="JGYN01000014">
    <property type="protein sequence ID" value="KFI50696.1"/>
    <property type="molecule type" value="Genomic_DNA"/>
</dbReference>
<name>A0A086ZVZ6_9BIFI</name>
<dbReference type="NCBIfam" id="TIGR04226">
    <property type="entry name" value="RrgB_K2N_iso_D2"/>
    <property type="match status" value="1"/>
</dbReference>
<evidence type="ECO:0000256" key="1">
    <source>
        <dbReference type="ARBA" id="ARBA00022512"/>
    </source>
</evidence>
<dbReference type="Proteomes" id="UP000029108">
    <property type="component" value="Unassembled WGS sequence"/>
</dbReference>
<evidence type="ECO:0000259" key="8">
    <source>
        <dbReference type="Pfam" id="PF00746"/>
    </source>
</evidence>
<keyword evidence="6" id="KW-0812">Transmembrane</keyword>
<evidence type="ECO:0000259" key="9">
    <source>
        <dbReference type="Pfam" id="PF17802"/>
    </source>
</evidence>
<evidence type="ECO:0000256" key="2">
    <source>
        <dbReference type="ARBA" id="ARBA00022525"/>
    </source>
</evidence>
<dbReference type="RefSeq" id="WP_035138133.1">
    <property type="nucleotide sequence ID" value="NZ_JDUU01000024.1"/>
</dbReference>
<dbReference type="Pfam" id="PF00746">
    <property type="entry name" value="Gram_pos_anchor"/>
    <property type="match status" value="1"/>
</dbReference>
<feature type="compositionally biased region" description="Basic and acidic residues" evidence="5">
    <location>
        <begin position="259"/>
        <end position="274"/>
    </location>
</feature>
<dbReference type="NCBIfam" id="TIGR01167">
    <property type="entry name" value="LPXTG_anchor"/>
    <property type="match status" value="1"/>
</dbReference>
<dbReference type="STRING" id="1437608.GCA_000771645_01228"/>
<keyword evidence="4" id="KW-0572">Peptidoglycan-anchor</keyword>
<evidence type="ECO:0000256" key="5">
    <source>
        <dbReference type="SAM" id="MobiDB-lite"/>
    </source>
</evidence>
<dbReference type="Gene3D" id="2.60.40.740">
    <property type="match status" value="1"/>
</dbReference>
<reference evidence="10 11" key="1">
    <citation type="submission" date="2014-03" db="EMBL/GenBank/DDBJ databases">
        <title>Genomics of Bifidobacteria.</title>
        <authorList>
            <person name="Ventura M."/>
            <person name="Milani C."/>
            <person name="Lugli G.A."/>
        </authorList>
    </citation>
    <scope>NUCLEOTIDE SEQUENCE [LARGE SCALE GENOMIC DNA]</scope>
    <source>
        <strain evidence="10 11">DSM 23969</strain>
    </source>
</reference>
<keyword evidence="2" id="KW-0964">Secreted</keyword>
<gene>
    <name evidence="10" type="ORF">BBIA_2044</name>
</gene>
<evidence type="ECO:0000256" key="3">
    <source>
        <dbReference type="ARBA" id="ARBA00022729"/>
    </source>
</evidence>
<dbReference type="Gene3D" id="2.60.40.10">
    <property type="entry name" value="Immunoglobulins"/>
    <property type="match status" value="1"/>
</dbReference>
<keyword evidence="3 7" id="KW-0732">Signal</keyword>
<protein>
    <submittedName>
        <fullName evidence="10">Peptidoglycan linked protein (Fimbrial structural unit) (LPXTG motif)</fullName>
    </submittedName>
</protein>
<accession>A0A086ZVZ6</accession>
<feature type="domain" description="SpaA-like prealbumin fold" evidence="9">
    <location>
        <begin position="470"/>
        <end position="589"/>
    </location>
</feature>
<dbReference type="eggNOG" id="COG4932">
    <property type="taxonomic scope" value="Bacteria"/>
</dbReference>
<evidence type="ECO:0000256" key="6">
    <source>
        <dbReference type="SAM" id="Phobius"/>
    </source>
</evidence>
<feature type="region of interest" description="Disordered" evidence="5">
    <location>
        <begin position="434"/>
        <end position="459"/>
    </location>
</feature>
<evidence type="ECO:0000256" key="4">
    <source>
        <dbReference type="ARBA" id="ARBA00023088"/>
    </source>
</evidence>
<feature type="region of interest" description="Disordered" evidence="5">
    <location>
        <begin position="167"/>
        <end position="193"/>
    </location>
</feature>
<evidence type="ECO:0000256" key="7">
    <source>
        <dbReference type="SAM" id="SignalP"/>
    </source>
</evidence>
<dbReference type="AlphaFoldDB" id="A0A086ZVZ6"/>
<proteinExistence type="predicted"/>